<proteinExistence type="predicted"/>
<keyword evidence="1" id="KW-0378">Hydrolase</keyword>
<evidence type="ECO:0008006" key="6">
    <source>
        <dbReference type="Google" id="ProtNLM"/>
    </source>
</evidence>
<organism evidence="4 5">
    <name type="scientific">Ilyodon furcidens</name>
    <name type="common">goldbreast splitfin</name>
    <dbReference type="NCBI Taxonomy" id="33524"/>
    <lineage>
        <taxon>Eukaryota</taxon>
        <taxon>Metazoa</taxon>
        <taxon>Chordata</taxon>
        <taxon>Craniata</taxon>
        <taxon>Vertebrata</taxon>
        <taxon>Euteleostomi</taxon>
        <taxon>Actinopterygii</taxon>
        <taxon>Neopterygii</taxon>
        <taxon>Teleostei</taxon>
        <taxon>Neoteleostei</taxon>
        <taxon>Acanthomorphata</taxon>
        <taxon>Ovalentaria</taxon>
        <taxon>Atherinomorphae</taxon>
        <taxon>Cyprinodontiformes</taxon>
        <taxon>Goodeidae</taxon>
        <taxon>Ilyodon</taxon>
    </lineage>
</organism>
<keyword evidence="5" id="KW-1185">Reference proteome</keyword>
<protein>
    <recommendedName>
        <fullName evidence="6">Calcium-independent phospholipase A2-gamma</fullName>
    </recommendedName>
</protein>
<dbReference type="Proteomes" id="UP001482620">
    <property type="component" value="Unassembled WGS sequence"/>
</dbReference>
<accession>A0ABV0SNF5</accession>
<feature type="compositionally biased region" description="Basic and acidic residues" evidence="3">
    <location>
        <begin position="304"/>
        <end position="317"/>
    </location>
</feature>
<keyword evidence="2" id="KW-0442">Lipid degradation</keyword>
<evidence type="ECO:0000256" key="3">
    <source>
        <dbReference type="SAM" id="MobiDB-lite"/>
    </source>
</evidence>
<comment type="caution">
    <text evidence="4">The sequence shown here is derived from an EMBL/GenBank/DDBJ whole genome shotgun (WGS) entry which is preliminary data.</text>
</comment>
<evidence type="ECO:0000256" key="1">
    <source>
        <dbReference type="ARBA" id="ARBA00022801"/>
    </source>
</evidence>
<dbReference type="PANTHER" id="PTHR24185">
    <property type="entry name" value="CALCIUM-INDEPENDENT PHOSPHOLIPASE A2-GAMMA"/>
    <property type="match status" value="1"/>
</dbReference>
<dbReference type="EMBL" id="JAHRIQ010002450">
    <property type="protein sequence ID" value="MEQ2222084.1"/>
    <property type="molecule type" value="Genomic_DNA"/>
</dbReference>
<evidence type="ECO:0000313" key="4">
    <source>
        <dbReference type="EMBL" id="MEQ2222084.1"/>
    </source>
</evidence>
<evidence type="ECO:0000313" key="5">
    <source>
        <dbReference type="Proteomes" id="UP001482620"/>
    </source>
</evidence>
<feature type="non-terminal residue" evidence="4">
    <location>
        <position position="539"/>
    </location>
</feature>
<name>A0ABV0SNF5_9TELE</name>
<dbReference type="PANTHER" id="PTHR24185:SF1">
    <property type="entry name" value="CALCIUM-INDEPENDENT PHOSPHOLIPASE A2-GAMMA"/>
    <property type="match status" value="1"/>
</dbReference>
<keyword evidence="2" id="KW-0443">Lipid metabolism</keyword>
<sequence>MGHPFSPVLCSTVVRRTFISCRIMYTITCLGRDQSLVRMPLCPNSGRLSTFTRSAKLYTSSASSIFIKEIAKVARHLHFFSFTNKIFKAEAPVGIFDVPALKTHPGQSFNPLSRHLYIYLRRRNFVTFAENASLIITAPEYQCHSQRHRFSQWSATDQNKLGGSGVAQSLKCKSKQEKSDTISSSNEKSGLQLFHISSLTTKFGESYSYVAKHINSVFSQGCTVPKQDTFQGLSSVTGANRRVSRQKIPNSNETSEVKLNDEQITVEHNASNNWEKAQPHFSRHINKYFGIKAADEAHNNREFSAEKKNSNMKHDSTKSNLETETGTTSQLNQKESTAREMAKLSHTSSNASNLEDNYFLTSSHINQYFGLQNGLNDYNRNVVTKMDPTSAKTTSLKGILRQPTSVIPGLLSAILNLGPVIQTTAVTSPEAIINNRLLLTHRQAEETTRRLIIKLGQASNPAAVTACIDVLNEHLIRFPACKALVWQGKSAVALLKLRRNYRNDQGLQATLREALALIGYVDPIKGRGIRVLSIDGGGT</sequence>
<feature type="compositionally biased region" description="Polar residues" evidence="3">
    <location>
        <begin position="318"/>
        <end position="335"/>
    </location>
</feature>
<feature type="region of interest" description="Disordered" evidence="3">
    <location>
        <begin position="304"/>
        <end position="338"/>
    </location>
</feature>
<reference evidence="4 5" key="1">
    <citation type="submission" date="2021-06" db="EMBL/GenBank/DDBJ databases">
        <authorList>
            <person name="Palmer J.M."/>
        </authorList>
    </citation>
    <scope>NUCLEOTIDE SEQUENCE [LARGE SCALE GENOMIC DNA]</scope>
    <source>
        <strain evidence="5">if_2019</strain>
        <tissue evidence="4">Muscle</tissue>
    </source>
</reference>
<gene>
    <name evidence="4" type="ORF">ILYODFUR_022301</name>
</gene>
<evidence type="ECO:0000256" key="2">
    <source>
        <dbReference type="ARBA" id="ARBA00022963"/>
    </source>
</evidence>